<dbReference type="Gene3D" id="3.40.30.10">
    <property type="entry name" value="Glutaredoxin"/>
    <property type="match status" value="1"/>
</dbReference>
<organism evidence="3">
    <name type="scientific">Caulobacter sp. 73W</name>
    <dbReference type="NCBI Taxonomy" id="3161137"/>
    <lineage>
        <taxon>Bacteria</taxon>
        <taxon>Pseudomonadati</taxon>
        <taxon>Pseudomonadota</taxon>
        <taxon>Alphaproteobacteria</taxon>
        <taxon>Caulobacterales</taxon>
        <taxon>Caulobacteraceae</taxon>
        <taxon>Caulobacter</taxon>
    </lineage>
</organism>
<dbReference type="SFLD" id="SFLDS00019">
    <property type="entry name" value="Glutathione_Transferase_(cytos"/>
    <property type="match status" value="1"/>
</dbReference>
<dbReference type="InterPro" id="IPR036282">
    <property type="entry name" value="Glutathione-S-Trfase_C_sf"/>
</dbReference>
<dbReference type="InterPro" id="IPR026928">
    <property type="entry name" value="FAX/IsoI-like"/>
</dbReference>
<dbReference type="SUPFAM" id="SSF52833">
    <property type="entry name" value="Thioredoxin-like"/>
    <property type="match status" value="1"/>
</dbReference>
<dbReference type="Pfam" id="PF17172">
    <property type="entry name" value="GST_N_4"/>
    <property type="match status" value="1"/>
</dbReference>
<dbReference type="SFLD" id="SFLDG01200">
    <property type="entry name" value="SUF1.1"/>
    <property type="match status" value="1"/>
</dbReference>
<dbReference type="SFLD" id="SFLDG01180">
    <property type="entry name" value="SUF1"/>
    <property type="match status" value="1"/>
</dbReference>
<accession>A0AB39KR50</accession>
<dbReference type="InterPro" id="IPR050931">
    <property type="entry name" value="Mito_Protein_Transport_Metaxin"/>
</dbReference>
<dbReference type="EMBL" id="CP158375">
    <property type="protein sequence ID" value="XDO95981.1"/>
    <property type="molecule type" value="Genomic_DNA"/>
</dbReference>
<dbReference type="AlphaFoldDB" id="A0AB39KR50"/>
<feature type="domain" description="Metaxin glutathione S-transferase" evidence="1">
    <location>
        <begin position="166"/>
        <end position="225"/>
    </location>
</feature>
<dbReference type="PANTHER" id="PTHR12289:SF41">
    <property type="entry name" value="FAILED AXON CONNECTIONS-RELATED"/>
    <property type="match status" value="1"/>
</dbReference>
<dbReference type="PANTHER" id="PTHR12289">
    <property type="entry name" value="METAXIN RELATED"/>
    <property type="match status" value="1"/>
</dbReference>
<dbReference type="SUPFAM" id="SSF47616">
    <property type="entry name" value="GST C-terminal domain-like"/>
    <property type="match status" value="1"/>
</dbReference>
<dbReference type="InterPro" id="IPR040079">
    <property type="entry name" value="Glutathione_S-Trfase"/>
</dbReference>
<dbReference type="InterPro" id="IPR012336">
    <property type="entry name" value="Thioredoxin-like_fold"/>
</dbReference>
<dbReference type="Pfam" id="PF17171">
    <property type="entry name" value="GST_C_6"/>
    <property type="match status" value="1"/>
</dbReference>
<feature type="domain" description="Thioredoxin-like fold" evidence="2">
    <location>
        <begin position="18"/>
        <end position="114"/>
    </location>
</feature>
<evidence type="ECO:0000259" key="1">
    <source>
        <dbReference type="Pfam" id="PF17171"/>
    </source>
</evidence>
<evidence type="ECO:0000313" key="3">
    <source>
        <dbReference type="EMBL" id="XDO95981.1"/>
    </source>
</evidence>
<dbReference type="InterPro" id="IPR033468">
    <property type="entry name" value="Metaxin_GST"/>
</dbReference>
<reference evidence="3" key="1">
    <citation type="submission" date="2024-06" db="EMBL/GenBank/DDBJ databases">
        <title>Caulobacter inopinatus, sp. nov.</title>
        <authorList>
            <person name="Donachie S.P."/>
        </authorList>
    </citation>
    <scope>NUCLEOTIDE SEQUENCE</scope>
    <source>
        <strain evidence="3">73W</strain>
    </source>
</reference>
<proteinExistence type="predicted"/>
<sequence>MIKLYGAGEGFGLPEYSPYACKTEVQLQMAGLAYEKHRSPPHMSPKGQLPFIDDGGKIVADSTFIRVHVEETYGIDLDASLTNAQRGQAWAIERMIENHFGWVCAWTRFMIPENYEKGPARWFDHLPAAQAEEMRAMVLDKVQANLMSVGIARHTPNEILAMGDWSLQSLSAILECQPYLMGDRPSGVDATAFAMLAGLMSPFFDSPLRRRAERYGNLVAYVDRMMARHYPDHPWGELPIAA</sequence>
<dbReference type="RefSeq" id="WP_369058837.1">
    <property type="nucleotide sequence ID" value="NZ_CP158375.1"/>
</dbReference>
<dbReference type="Gene3D" id="1.20.1050.10">
    <property type="match status" value="1"/>
</dbReference>
<name>A0AB39KR50_9CAUL</name>
<dbReference type="CDD" id="cd03193">
    <property type="entry name" value="GST_C_Metaxin"/>
    <property type="match status" value="1"/>
</dbReference>
<evidence type="ECO:0000259" key="2">
    <source>
        <dbReference type="Pfam" id="PF17172"/>
    </source>
</evidence>
<dbReference type="InterPro" id="IPR036249">
    <property type="entry name" value="Thioredoxin-like_sf"/>
</dbReference>
<protein>
    <submittedName>
        <fullName evidence="3">Glutathione S-transferase family protein</fullName>
    </submittedName>
</protein>
<gene>
    <name evidence="3" type="ORF">ABOZ73_14440</name>
</gene>